<evidence type="ECO:0000256" key="10">
    <source>
        <dbReference type="ARBA" id="ARBA00022842"/>
    </source>
</evidence>
<dbReference type="Pfam" id="PF00288">
    <property type="entry name" value="GHMP_kinases_N"/>
    <property type="match status" value="1"/>
</dbReference>
<keyword evidence="18" id="KW-1185">Reference proteome</keyword>
<dbReference type="PRINTS" id="PR00959">
    <property type="entry name" value="MEVGALKINASE"/>
</dbReference>
<dbReference type="InterPro" id="IPR020568">
    <property type="entry name" value="Ribosomal_Su5_D2-typ_SF"/>
</dbReference>
<dbReference type="InterPro" id="IPR036554">
    <property type="entry name" value="GHMP_kinase_C_sf"/>
</dbReference>
<dbReference type="PANTHER" id="PTHR43290">
    <property type="entry name" value="MEVALONATE KINASE"/>
    <property type="match status" value="1"/>
</dbReference>
<dbReference type="Gene3D" id="3.30.230.10">
    <property type="match status" value="1"/>
</dbReference>
<keyword evidence="6 17" id="KW-0808">Transferase</keyword>
<protein>
    <recommendedName>
        <fullName evidence="3">mevalonate kinase</fullName>
        <ecNumber evidence="3">2.7.1.36</ecNumber>
    </recommendedName>
</protein>
<dbReference type="Gene3D" id="3.30.70.890">
    <property type="entry name" value="GHMP kinase, C-terminal domain"/>
    <property type="match status" value="1"/>
</dbReference>
<keyword evidence="10" id="KW-0460">Magnesium</keyword>
<organism evidence="17 18">
    <name type="scientific">Streptomyces asoensis</name>
    <dbReference type="NCBI Taxonomy" id="249586"/>
    <lineage>
        <taxon>Bacteria</taxon>
        <taxon>Bacillati</taxon>
        <taxon>Actinomycetota</taxon>
        <taxon>Actinomycetes</taxon>
        <taxon>Kitasatosporales</taxon>
        <taxon>Streptomycetaceae</taxon>
        <taxon>Streptomyces</taxon>
    </lineage>
</organism>
<dbReference type="GO" id="GO:0019287">
    <property type="term" value="P:isopentenyl diphosphate biosynthetic process, mevalonate pathway"/>
    <property type="evidence" value="ECO:0007669"/>
    <property type="project" value="UniProtKB-UniPathway"/>
</dbReference>
<comment type="subcellular location">
    <subcellularLocation>
        <location evidence="1">Cytoplasm</location>
    </subcellularLocation>
</comment>
<dbReference type="EMBL" id="CP049838">
    <property type="protein sequence ID" value="QJT06470.1"/>
    <property type="molecule type" value="Genomic_DNA"/>
</dbReference>
<evidence type="ECO:0000256" key="8">
    <source>
        <dbReference type="ARBA" id="ARBA00022777"/>
    </source>
</evidence>
<dbReference type="GO" id="GO:0005524">
    <property type="term" value="F:ATP binding"/>
    <property type="evidence" value="ECO:0007669"/>
    <property type="project" value="UniProtKB-KW"/>
</dbReference>
<dbReference type="GO" id="GO:0005829">
    <property type="term" value="C:cytosol"/>
    <property type="evidence" value="ECO:0007669"/>
    <property type="project" value="TreeGrafter"/>
</dbReference>
<evidence type="ECO:0000256" key="13">
    <source>
        <dbReference type="SAM" id="MobiDB-lite"/>
    </source>
</evidence>
<evidence type="ECO:0000313" key="18">
    <source>
        <dbReference type="Proteomes" id="UP000502665"/>
    </source>
</evidence>
<name>A0A6M4X0Y1_9ACTN</name>
<feature type="domain" description="GHMP kinase C-terminal" evidence="15">
    <location>
        <begin position="250"/>
        <end position="328"/>
    </location>
</feature>
<keyword evidence="9" id="KW-0067">ATP-binding</keyword>
<dbReference type="EMBL" id="CP049838">
    <property type="protein sequence ID" value="QJS98999.1"/>
    <property type="molecule type" value="Genomic_DNA"/>
</dbReference>
<dbReference type="SUPFAM" id="SSF55060">
    <property type="entry name" value="GHMP Kinase, C-terminal domain"/>
    <property type="match status" value="1"/>
</dbReference>
<feature type="region of interest" description="Disordered" evidence="13">
    <location>
        <begin position="1"/>
        <end position="24"/>
    </location>
</feature>
<feature type="domain" description="GHMP kinase N-terminal" evidence="14">
    <location>
        <begin position="111"/>
        <end position="179"/>
    </location>
</feature>
<evidence type="ECO:0000256" key="7">
    <source>
        <dbReference type="ARBA" id="ARBA00022741"/>
    </source>
</evidence>
<dbReference type="PROSITE" id="PS00627">
    <property type="entry name" value="GHMP_KINASES_ATP"/>
    <property type="match status" value="1"/>
</dbReference>
<dbReference type="Pfam" id="PF08544">
    <property type="entry name" value="GHMP_kinases_C"/>
    <property type="match status" value="1"/>
</dbReference>
<dbReference type="InterPro" id="IPR006205">
    <property type="entry name" value="Mev_gal_kin"/>
</dbReference>
<evidence type="ECO:0000256" key="2">
    <source>
        <dbReference type="ARBA" id="ARBA00006495"/>
    </source>
</evidence>
<dbReference type="AlphaFoldDB" id="A0A6M4X0Y1"/>
<feature type="region of interest" description="Disordered" evidence="13">
    <location>
        <begin position="68"/>
        <end position="93"/>
    </location>
</feature>
<keyword evidence="11" id="KW-0443">Lipid metabolism</keyword>
<dbReference type="PANTHER" id="PTHR43290:SF2">
    <property type="entry name" value="MEVALONATE KINASE"/>
    <property type="match status" value="1"/>
</dbReference>
<dbReference type="NCBIfam" id="TIGR00549">
    <property type="entry name" value="mevalon_kin"/>
    <property type="match status" value="1"/>
</dbReference>
<keyword evidence="5" id="KW-0444">Lipid biosynthesis</keyword>
<dbReference type="EC" id="2.7.1.36" evidence="3"/>
<keyword evidence="8 17" id="KW-0418">Kinase</keyword>
<dbReference type="InterPro" id="IPR014721">
    <property type="entry name" value="Ribsml_uS5_D2-typ_fold_subgr"/>
</dbReference>
<evidence type="ECO:0000313" key="16">
    <source>
        <dbReference type="EMBL" id="QJS98999.1"/>
    </source>
</evidence>
<evidence type="ECO:0000259" key="14">
    <source>
        <dbReference type="Pfam" id="PF00288"/>
    </source>
</evidence>
<keyword evidence="4" id="KW-0963">Cytoplasm</keyword>
<sequence length="345" mass="35813">MQNRPGELSALTLPTSAEGVSENHRARSVGIGRAHAKAILLGEHAVVYGAPALALPVPQLTVTASAGWSSHAGDDPGDVSFTMTGSPSRPMMTQASDSLRRLTTEFKAAMDVAGSPHLDVIIDGAIPHGRGLGSSAACARAVVFALADLFGRDLTEAAAYDLVQTAENVAHGRSSGVDARAVGALAPLLFQAGRSEELSIGCDGLFIIADSGVVGRTKDAVELLREGFQQHAGAQERFVRRASRLTDEARHALAGGRPERLGARLTDYHDLLRAAGLSTKRIDALVEAALTAGSLGAKITGGGLGGCVIALTQPVQAREVTRQLHEAGAVQTWVVPLRGLADHAR</sequence>
<proteinExistence type="inferred from homology"/>
<gene>
    <name evidence="17" type="primary">mvk</name>
    <name evidence="16" type="ORF">G9272_00470</name>
    <name evidence="17" type="ORF">G9272_44425</name>
</gene>
<dbReference type="InterPro" id="IPR013750">
    <property type="entry name" value="GHMP_kinase_C_dom"/>
</dbReference>
<dbReference type="InterPro" id="IPR006204">
    <property type="entry name" value="GHMP_kinase_N_dom"/>
</dbReference>
<evidence type="ECO:0000256" key="11">
    <source>
        <dbReference type="ARBA" id="ARBA00023098"/>
    </source>
</evidence>
<dbReference type="Proteomes" id="UP000502665">
    <property type="component" value="Chromosome"/>
</dbReference>
<evidence type="ECO:0000256" key="12">
    <source>
        <dbReference type="ARBA" id="ARBA00029438"/>
    </source>
</evidence>
<evidence type="ECO:0000256" key="9">
    <source>
        <dbReference type="ARBA" id="ARBA00022840"/>
    </source>
</evidence>
<accession>A0A6M4X0Y1</accession>
<evidence type="ECO:0000256" key="1">
    <source>
        <dbReference type="ARBA" id="ARBA00004496"/>
    </source>
</evidence>
<evidence type="ECO:0000259" key="15">
    <source>
        <dbReference type="Pfam" id="PF08544"/>
    </source>
</evidence>
<comment type="similarity">
    <text evidence="2">Belongs to the GHMP kinase family. Mevalonate kinase subfamily.</text>
</comment>
<reference evidence="17" key="1">
    <citation type="submission" date="2020-03" db="EMBL/GenBank/DDBJ databases">
        <title>Molecular networking-based the target discovery of potent antiproliferative macrolactams: 5/6/7/16 polycyclic ansamycins and glycosylated trienomycin from Streptomyces cacaoi subsp. asoensis.</title>
        <authorList>
            <person name="Liu L.-L."/>
        </authorList>
    </citation>
    <scope>NUCLEOTIDE SEQUENCE [LARGE SCALE GENOMIC DNA]</scope>
    <source>
        <strain evidence="17">H2S5</strain>
    </source>
</reference>
<dbReference type="InterPro" id="IPR006203">
    <property type="entry name" value="GHMP_knse_ATP-bd_CS"/>
</dbReference>
<dbReference type="GO" id="GO:0004496">
    <property type="term" value="F:mevalonate kinase activity"/>
    <property type="evidence" value="ECO:0007669"/>
    <property type="project" value="UniProtKB-EC"/>
</dbReference>
<evidence type="ECO:0000256" key="4">
    <source>
        <dbReference type="ARBA" id="ARBA00022490"/>
    </source>
</evidence>
<evidence type="ECO:0000313" key="17">
    <source>
        <dbReference type="EMBL" id="QJT06470.1"/>
    </source>
</evidence>
<keyword evidence="7" id="KW-0547">Nucleotide-binding</keyword>
<evidence type="ECO:0000256" key="3">
    <source>
        <dbReference type="ARBA" id="ARBA00012103"/>
    </source>
</evidence>
<comment type="pathway">
    <text evidence="12">Isoprenoid biosynthesis; isopentenyl diphosphate biosynthesis via mevalonate pathway; isopentenyl diphosphate from (R)-mevalonate: step 1/3.</text>
</comment>
<evidence type="ECO:0000256" key="5">
    <source>
        <dbReference type="ARBA" id="ARBA00022516"/>
    </source>
</evidence>
<feature type="compositionally biased region" description="Polar residues" evidence="13">
    <location>
        <begin position="81"/>
        <end position="93"/>
    </location>
</feature>
<evidence type="ECO:0000256" key="6">
    <source>
        <dbReference type="ARBA" id="ARBA00022679"/>
    </source>
</evidence>
<dbReference type="SUPFAM" id="SSF54211">
    <property type="entry name" value="Ribosomal protein S5 domain 2-like"/>
    <property type="match status" value="1"/>
</dbReference>
<dbReference type="UniPathway" id="UPA00057">
    <property type="reaction ID" value="UER00098"/>
</dbReference>